<reference evidence="2" key="1">
    <citation type="submission" date="2022-12" db="EMBL/GenBank/DDBJ databases">
        <title>Clostridium sp. nov., isolated from industrial wastewater.</title>
        <authorList>
            <person name="Jiayan W."/>
        </authorList>
    </citation>
    <scope>NUCLEOTIDE SEQUENCE</scope>
    <source>
        <strain evidence="2">ZC22-4</strain>
    </source>
</reference>
<gene>
    <name evidence="2" type="ORF">OW729_18370</name>
</gene>
<dbReference type="RefSeq" id="WP_268063001.1">
    <property type="nucleotide sequence ID" value="NZ_JAPQFJ010000034.1"/>
</dbReference>
<organism evidence="2 3">
    <name type="scientific">Clostridium brassicae</name>
    <dbReference type="NCBI Taxonomy" id="2999072"/>
    <lineage>
        <taxon>Bacteria</taxon>
        <taxon>Bacillati</taxon>
        <taxon>Bacillota</taxon>
        <taxon>Clostridia</taxon>
        <taxon>Eubacteriales</taxon>
        <taxon>Clostridiaceae</taxon>
        <taxon>Clostridium</taxon>
    </lineage>
</organism>
<dbReference type="InterPro" id="IPR042097">
    <property type="entry name" value="Aminopeptidase_N-like_N_sf"/>
</dbReference>
<dbReference type="Gene3D" id="2.60.40.1730">
    <property type="entry name" value="tricorn interacting facor f3 domain"/>
    <property type="match status" value="1"/>
</dbReference>
<dbReference type="SUPFAM" id="SSF63737">
    <property type="entry name" value="Leukotriene A4 hydrolase N-terminal domain"/>
    <property type="match status" value="1"/>
</dbReference>
<feature type="transmembrane region" description="Helical" evidence="1">
    <location>
        <begin position="56"/>
        <end position="76"/>
    </location>
</feature>
<evidence type="ECO:0000313" key="2">
    <source>
        <dbReference type="EMBL" id="MCY6960564.1"/>
    </source>
</evidence>
<keyword evidence="1" id="KW-0812">Transmembrane</keyword>
<keyword evidence="3" id="KW-1185">Reference proteome</keyword>
<feature type="transmembrane region" description="Helical" evidence="1">
    <location>
        <begin position="97"/>
        <end position="122"/>
    </location>
</feature>
<evidence type="ECO:0000256" key="1">
    <source>
        <dbReference type="SAM" id="Phobius"/>
    </source>
</evidence>
<proteinExistence type="predicted"/>
<evidence type="ECO:0008006" key="4">
    <source>
        <dbReference type="Google" id="ProtNLM"/>
    </source>
</evidence>
<accession>A0ABT4DE14</accession>
<keyword evidence="1" id="KW-1133">Transmembrane helix</keyword>
<feature type="transmembrane region" description="Helical" evidence="1">
    <location>
        <begin position="12"/>
        <end position="36"/>
    </location>
</feature>
<evidence type="ECO:0000313" key="3">
    <source>
        <dbReference type="Proteomes" id="UP001144612"/>
    </source>
</evidence>
<name>A0ABT4DE14_9CLOT</name>
<feature type="transmembrane region" description="Helical" evidence="1">
    <location>
        <begin position="161"/>
        <end position="182"/>
    </location>
</feature>
<sequence>MRKIRSILRYELLNLNRNLIIIVMLLLLIFGLQQQLWASRISGEFRLNLVTFLKTFWLPINLIYIPILIINEIIGSSNQEIFEVLNISKKERFLGKFFTSTIINLIIIAVNVLIVVRVAIIAKAPFNYSLYFILMYLLNIITALFCYSSVGLLIGETISKFTLRIFSYLLMIIFFLITNNFYREPDMLTPIMKVDTLPSTFELFSLDKLTFYHFVFWNLITLLILYLLYNIKELQPLMLRNKIILCFFAVAIFVSYIGGARYNPNKYWIENDYINENYEKQSVLSDGFTIESYNMKLKLQDIVSNDCNMDIIVNKENLNKLDLNLYNTLKPSSIKINEKEAEFKFKNDKLTILLQENYKKGEKIKLSIKYSGIINTVDEQGKKRFFVNSHSIFLADYFPWYPKPEFMGNIKKYEMKIENNNGKVYSSLNEKNNGTFEGKGKEVFLVKNRLFSKRLYKGKEFVGNAEQVGTDALCEDLIHAFEGINKIDNYKRLIITPQRDNEHLLYDLYEGQAIFGLIDYDEVL</sequence>
<comment type="caution">
    <text evidence="2">The sequence shown here is derived from an EMBL/GenBank/DDBJ whole genome shotgun (WGS) entry which is preliminary data.</text>
</comment>
<protein>
    <recommendedName>
        <fullName evidence="4">ABC transporter permease</fullName>
    </recommendedName>
</protein>
<dbReference type="Proteomes" id="UP001144612">
    <property type="component" value="Unassembled WGS sequence"/>
</dbReference>
<feature type="transmembrane region" description="Helical" evidence="1">
    <location>
        <begin position="128"/>
        <end position="154"/>
    </location>
</feature>
<keyword evidence="1" id="KW-0472">Membrane</keyword>
<feature type="transmembrane region" description="Helical" evidence="1">
    <location>
        <begin position="243"/>
        <end position="262"/>
    </location>
</feature>
<dbReference type="EMBL" id="JAPQFJ010000034">
    <property type="protein sequence ID" value="MCY6960564.1"/>
    <property type="molecule type" value="Genomic_DNA"/>
</dbReference>
<feature type="transmembrane region" description="Helical" evidence="1">
    <location>
        <begin position="211"/>
        <end position="231"/>
    </location>
</feature>